<dbReference type="Proteomes" id="UP000008237">
    <property type="component" value="Unassembled WGS sequence"/>
</dbReference>
<evidence type="ECO:0008006" key="3">
    <source>
        <dbReference type="Google" id="ProtNLM"/>
    </source>
</evidence>
<dbReference type="AlphaFoldDB" id="E2BTG8"/>
<accession>E2BTG8</accession>
<feature type="non-terminal residue" evidence="1">
    <location>
        <position position="1"/>
    </location>
</feature>
<sequence>RGHTLAKESAKVILFHDKCSRPHVPKGTKEVIFSSAWEDPPHPAYSDLVPSHFYL</sequence>
<gene>
    <name evidence="1" type="ORF">EAI_12841</name>
</gene>
<evidence type="ECO:0000313" key="1">
    <source>
        <dbReference type="EMBL" id="EFN80996.1"/>
    </source>
</evidence>
<evidence type="ECO:0000313" key="2">
    <source>
        <dbReference type="Proteomes" id="UP000008237"/>
    </source>
</evidence>
<proteinExistence type="predicted"/>
<feature type="non-terminal residue" evidence="1">
    <location>
        <position position="55"/>
    </location>
</feature>
<protein>
    <recommendedName>
        <fullName evidence="3">Histone-lysine N-methyltransferase SETMAR</fullName>
    </recommendedName>
</protein>
<dbReference type="EMBL" id="GL450410">
    <property type="protein sequence ID" value="EFN80996.1"/>
    <property type="molecule type" value="Genomic_DNA"/>
</dbReference>
<reference evidence="1 2" key="1">
    <citation type="journal article" date="2010" name="Science">
        <title>Genomic comparison of the ants Camponotus floridanus and Harpegnathos saltator.</title>
        <authorList>
            <person name="Bonasio R."/>
            <person name="Zhang G."/>
            <person name="Ye C."/>
            <person name="Mutti N.S."/>
            <person name="Fang X."/>
            <person name="Qin N."/>
            <person name="Donahue G."/>
            <person name="Yang P."/>
            <person name="Li Q."/>
            <person name="Li C."/>
            <person name="Zhang P."/>
            <person name="Huang Z."/>
            <person name="Berger S.L."/>
            <person name="Reinberg D."/>
            <person name="Wang J."/>
            <person name="Liebig J."/>
        </authorList>
    </citation>
    <scope>NUCLEOTIDE SEQUENCE [LARGE SCALE GENOMIC DNA]</scope>
    <source>
        <strain evidence="1 2">R22 G/1</strain>
    </source>
</reference>
<keyword evidence="2" id="KW-1185">Reference proteome</keyword>
<dbReference type="InParanoid" id="E2BTG8"/>
<name>E2BTG8_HARSA</name>
<organism evidence="2">
    <name type="scientific">Harpegnathos saltator</name>
    <name type="common">Jerdon's jumping ant</name>
    <dbReference type="NCBI Taxonomy" id="610380"/>
    <lineage>
        <taxon>Eukaryota</taxon>
        <taxon>Metazoa</taxon>
        <taxon>Ecdysozoa</taxon>
        <taxon>Arthropoda</taxon>
        <taxon>Hexapoda</taxon>
        <taxon>Insecta</taxon>
        <taxon>Pterygota</taxon>
        <taxon>Neoptera</taxon>
        <taxon>Endopterygota</taxon>
        <taxon>Hymenoptera</taxon>
        <taxon>Apocrita</taxon>
        <taxon>Aculeata</taxon>
        <taxon>Formicoidea</taxon>
        <taxon>Formicidae</taxon>
        <taxon>Ponerinae</taxon>
        <taxon>Ponerini</taxon>
        <taxon>Harpegnathos</taxon>
    </lineage>
</organism>